<organism evidence="1 2">
    <name type="scientific">Characodon lateralis</name>
    <dbReference type="NCBI Taxonomy" id="208331"/>
    <lineage>
        <taxon>Eukaryota</taxon>
        <taxon>Metazoa</taxon>
        <taxon>Chordata</taxon>
        <taxon>Craniata</taxon>
        <taxon>Vertebrata</taxon>
        <taxon>Euteleostomi</taxon>
        <taxon>Actinopterygii</taxon>
        <taxon>Neopterygii</taxon>
        <taxon>Teleostei</taxon>
        <taxon>Neoteleostei</taxon>
        <taxon>Acanthomorphata</taxon>
        <taxon>Ovalentaria</taxon>
        <taxon>Atherinomorphae</taxon>
        <taxon>Cyprinodontiformes</taxon>
        <taxon>Goodeidae</taxon>
        <taxon>Characodon</taxon>
    </lineage>
</organism>
<proteinExistence type="predicted"/>
<dbReference type="Proteomes" id="UP001352852">
    <property type="component" value="Unassembled WGS sequence"/>
</dbReference>
<gene>
    <name evidence="1" type="ORF">CHARACLAT_028273</name>
</gene>
<keyword evidence="2" id="KW-1185">Reference proteome</keyword>
<evidence type="ECO:0000313" key="1">
    <source>
        <dbReference type="EMBL" id="MED6265703.1"/>
    </source>
</evidence>
<protein>
    <submittedName>
        <fullName evidence="1">Uncharacterized protein</fullName>
    </submittedName>
</protein>
<dbReference type="EMBL" id="JAHUTJ010003735">
    <property type="protein sequence ID" value="MED6265703.1"/>
    <property type="molecule type" value="Genomic_DNA"/>
</dbReference>
<evidence type="ECO:0000313" key="2">
    <source>
        <dbReference type="Proteomes" id="UP001352852"/>
    </source>
</evidence>
<name>A0ABU7CS18_9TELE</name>
<reference evidence="1 2" key="1">
    <citation type="submission" date="2021-06" db="EMBL/GenBank/DDBJ databases">
        <authorList>
            <person name="Palmer J.M."/>
        </authorList>
    </citation>
    <scope>NUCLEOTIDE SEQUENCE [LARGE SCALE GENOMIC DNA]</scope>
    <source>
        <strain evidence="1 2">CL_MEX2019</strain>
        <tissue evidence="1">Muscle</tissue>
    </source>
</reference>
<accession>A0ABU7CS18</accession>
<comment type="caution">
    <text evidence="1">The sequence shown here is derived from an EMBL/GenBank/DDBJ whole genome shotgun (WGS) entry which is preliminary data.</text>
</comment>
<sequence length="106" mass="11925">MLILSSETFSSSCRPPHPTLRFYLHSFFPVKSGAPSCMPSEIFCYSTVEAYPTSPRSAKSVRGSLGVVGRDRMGVLGFFLLYIPKTVHMVVNDVFFLYEIKKKIHS</sequence>